<dbReference type="InterPro" id="IPR027417">
    <property type="entry name" value="P-loop_NTPase"/>
</dbReference>
<evidence type="ECO:0000256" key="3">
    <source>
        <dbReference type="SAM" id="MobiDB-lite"/>
    </source>
</evidence>
<dbReference type="AlphaFoldDB" id="A0A507EB58"/>
<evidence type="ECO:0000256" key="2">
    <source>
        <dbReference type="ARBA" id="ARBA00023134"/>
    </source>
</evidence>
<dbReference type="STRING" id="109895.A0A507EB58"/>
<feature type="compositionally biased region" description="Polar residues" evidence="3">
    <location>
        <begin position="284"/>
        <end position="293"/>
    </location>
</feature>
<evidence type="ECO:0008006" key="6">
    <source>
        <dbReference type="Google" id="ProtNLM"/>
    </source>
</evidence>
<protein>
    <recommendedName>
        <fullName evidence="6">P-loop containing nucleoside triphosphate hydrolase protein</fullName>
    </recommendedName>
</protein>
<dbReference type="Proteomes" id="UP000318582">
    <property type="component" value="Unassembled WGS sequence"/>
</dbReference>
<organism evidence="4 5">
    <name type="scientific">Powellomyces hirtus</name>
    <dbReference type="NCBI Taxonomy" id="109895"/>
    <lineage>
        <taxon>Eukaryota</taxon>
        <taxon>Fungi</taxon>
        <taxon>Fungi incertae sedis</taxon>
        <taxon>Chytridiomycota</taxon>
        <taxon>Chytridiomycota incertae sedis</taxon>
        <taxon>Chytridiomycetes</taxon>
        <taxon>Spizellomycetales</taxon>
        <taxon>Powellomycetaceae</taxon>
        <taxon>Powellomyces</taxon>
    </lineage>
</organism>
<dbReference type="SUPFAM" id="SSF52540">
    <property type="entry name" value="P-loop containing nucleoside triphosphate hydrolases"/>
    <property type="match status" value="1"/>
</dbReference>
<dbReference type="Gene3D" id="3.40.50.300">
    <property type="entry name" value="P-loop containing nucleotide triphosphate hydrolases"/>
    <property type="match status" value="1"/>
</dbReference>
<sequence>MSREHHRPLGLSTFDPTDKARVLVVGDSGVGKTSLVHLLCRGEPLRSPVGTVGCSVDVKVHEHPRTKRSYFVEFLDVAGSSKQKLSRSIFYSNINALILVHDSTNKKSYQNLWKWTAEVFNSPQFKGVFAPVGGREQVAAGAAGHGRHTVDFDIDVRVGDAHPTIPILVVGTKADLVPDVGRRRTSIAEEYGGDCISMTTQQQLTYSPSLERIDGFLSAVIEAKMTGVSPTSGSSGNNNLTSASGISSAHSATNIAGLPGGLLLPTHYGGGPPPHTGSTGIPTSMPTSTNLTPEMQRRRIPQSGLYGAGAGGRPGSPSKSFGSATEAWKRSSSEIGPKGSRGYR</sequence>
<evidence type="ECO:0000313" key="4">
    <source>
        <dbReference type="EMBL" id="TPX60535.1"/>
    </source>
</evidence>
<keyword evidence="2" id="KW-0342">GTP-binding</keyword>
<dbReference type="GO" id="GO:0003924">
    <property type="term" value="F:GTPase activity"/>
    <property type="evidence" value="ECO:0007669"/>
    <property type="project" value="InterPro"/>
</dbReference>
<dbReference type="PROSITE" id="PS51419">
    <property type="entry name" value="RAB"/>
    <property type="match status" value="1"/>
</dbReference>
<comment type="caution">
    <text evidence="4">The sequence shown here is derived from an EMBL/GenBank/DDBJ whole genome shotgun (WGS) entry which is preliminary data.</text>
</comment>
<evidence type="ECO:0000313" key="5">
    <source>
        <dbReference type="Proteomes" id="UP000318582"/>
    </source>
</evidence>
<accession>A0A507EB58</accession>
<dbReference type="InterPro" id="IPR001806">
    <property type="entry name" value="Small_GTPase"/>
</dbReference>
<proteinExistence type="predicted"/>
<name>A0A507EB58_9FUNG</name>
<evidence type="ECO:0000256" key="1">
    <source>
        <dbReference type="ARBA" id="ARBA00022741"/>
    </source>
</evidence>
<feature type="region of interest" description="Disordered" evidence="3">
    <location>
        <begin position="266"/>
        <end position="344"/>
    </location>
</feature>
<dbReference type="EMBL" id="QEAQ01000014">
    <property type="protein sequence ID" value="TPX60535.1"/>
    <property type="molecule type" value="Genomic_DNA"/>
</dbReference>
<keyword evidence="1" id="KW-0547">Nucleotide-binding</keyword>
<keyword evidence="5" id="KW-1185">Reference proteome</keyword>
<dbReference type="Pfam" id="PF00071">
    <property type="entry name" value="Ras"/>
    <property type="match status" value="1"/>
</dbReference>
<reference evidence="4 5" key="1">
    <citation type="journal article" date="2019" name="Sci. Rep.">
        <title>Comparative genomics of chytrid fungi reveal insights into the obligate biotrophic and pathogenic lifestyle of Synchytrium endobioticum.</title>
        <authorList>
            <person name="van de Vossenberg B.T.L.H."/>
            <person name="Warris S."/>
            <person name="Nguyen H.D.T."/>
            <person name="van Gent-Pelzer M.P.E."/>
            <person name="Joly D.L."/>
            <person name="van de Geest H.C."/>
            <person name="Bonants P.J.M."/>
            <person name="Smith D.S."/>
            <person name="Levesque C.A."/>
            <person name="van der Lee T.A.J."/>
        </authorList>
    </citation>
    <scope>NUCLEOTIDE SEQUENCE [LARGE SCALE GENOMIC DNA]</scope>
    <source>
        <strain evidence="4 5">CBS 809.83</strain>
    </source>
</reference>
<gene>
    <name evidence="4" type="ORF">PhCBS80983_g01744</name>
</gene>
<dbReference type="PANTHER" id="PTHR24073">
    <property type="entry name" value="DRAB5-RELATED"/>
    <property type="match status" value="1"/>
</dbReference>
<dbReference type="GO" id="GO:0005525">
    <property type="term" value="F:GTP binding"/>
    <property type="evidence" value="ECO:0007669"/>
    <property type="project" value="UniProtKB-KW"/>
</dbReference>